<feature type="compositionally biased region" description="Low complexity" evidence="1">
    <location>
        <begin position="136"/>
        <end position="145"/>
    </location>
</feature>
<proteinExistence type="predicted"/>
<organism evidence="2 3">
    <name type="scientific">Saponaria officinalis</name>
    <name type="common">Common soapwort</name>
    <name type="synonym">Lychnis saponaria</name>
    <dbReference type="NCBI Taxonomy" id="3572"/>
    <lineage>
        <taxon>Eukaryota</taxon>
        <taxon>Viridiplantae</taxon>
        <taxon>Streptophyta</taxon>
        <taxon>Embryophyta</taxon>
        <taxon>Tracheophyta</taxon>
        <taxon>Spermatophyta</taxon>
        <taxon>Magnoliopsida</taxon>
        <taxon>eudicotyledons</taxon>
        <taxon>Gunneridae</taxon>
        <taxon>Pentapetalae</taxon>
        <taxon>Caryophyllales</taxon>
        <taxon>Caryophyllaceae</taxon>
        <taxon>Caryophylleae</taxon>
        <taxon>Saponaria</taxon>
    </lineage>
</organism>
<protein>
    <submittedName>
        <fullName evidence="2">Uncharacterized protein</fullName>
    </submittedName>
</protein>
<feature type="compositionally biased region" description="Polar residues" evidence="1">
    <location>
        <begin position="46"/>
        <end position="57"/>
    </location>
</feature>
<feature type="region of interest" description="Disordered" evidence="1">
    <location>
        <begin position="191"/>
        <end position="226"/>
    </location>
</feature>
<feature type="compositionally biased region" description="Gly residues" evidence="1">
    <location>
        <begin position="19"/>
        <end position="28"/>
    </location>
</feature>
<comment type="caution">
    <text evidence="2">The sequence shown here is derived from an EMBL/GenBank/DDBJ whole genome shotgun (WGS) entry which is preliminary data.</text>
</comment>
<feature type="compositionally biased region" description="Basic and acidic residues" evidence="1">
    <location>
        <begin position="191"/>
        <end position="201"/>
    </location>
</feature>
<evidence type="ECO:0000313" key="2">
    <source>
        <dbReference type="EMBL" id="KAK9743349.1"/>
    </source>
</evidence>
<dbReference type="AlphaFoldDB" id="A0AAW1M2D9"/>
<dbReference type="Proteomes" id="UP001443914">
    <property type="component" value="Unassembled WGS sequence"/>
</dbReference>
<feature type="compositionally biased region" description="Low complexity" evidence="1">
    <location>
        <begin position="67"/>
        <end position="79"/>
    </location>
</feature>
<dbReference type="EMBL" id="JBDFQZ010000003">
    <property type="protein sequence ID" value="KAK9743349.1"/>
    <property type="molecule type" value="Genomic_DNA"/>
</dbReference>
<dbReference type="PANTHER" id="PTHR34112:SF13">
    <property type="entry name" value="OS04G0448200 PROTEIN"/>
    <property type="match status" value="1"/>
</dbReference>
<feature type="region of interest" description="Disordered" evidence="1">
    <location>
        <begin position="240"/>
        <end position="264"/>
    </location>
</feature>
<feature type="region of interest" description="Disordered" evidence="1">
    <location>
        <begin position="1"/>
        <end position="178"/>
    </location>
</feature>
<sequence>MHAMERNEPSLVPEWLRSNGGGIGGGGSAHHFASSQADGPVLASPLSRSSKSISNYDSLHSPRLDRSSSSNSRRSSDSNGFSKHEKNSYARSYSSFSRSNRDRDRERSTNADSWNLEYSNPLKGLVSGRAEDSLRRSQSLISQRQTEAPQRRIPSDLSNSVRKNYDNGTHSLGVNVTGTPKVSFERDFPVLGSEERPKTPDVIRVSSPGLSRGIQSSSIGNPPSVSSEAWTSTLAVGPGRNTGVGSLPNMQSAATSSPSSGRNMAAALVQAPAQSHNSPQVSAQLQKDDLAIAQSKKLIPVTPLLHKTTVLSSSDKLKPKTAMRSSEIATTPKNGVHPLSPLQLGSQPVRGASVRGDDPKSPSAGKLLLLKPGREISVSSGLKDLQTPANNLNIRVANGQSSGSPSASTAMSKTSPNPKSLPDERKTSGHGLNPGVGVDRRTSRSNFFKLVREKSLNNTPGPVGSGASSSLEAVDKLDNEVKESSCTHVTPAETASELKCNGETCTVADDLSPSMEIDNEKERAFLLSLGWEDNDEDDEEGLTKEEIEAFYKEVMRQGATSRLCRLLQAKLVSHVSCSSNEPNASVSQTGA</sequence>
<evidence type="ECO:0000256" key="1">
    <source>
        <dbReference type="SAM" id="MobiDB-lite"/>
    </source>
</evidence>
<keyword evidence="3" id="KW-1185">Reference proteome</keyword>
<reference evidence="2" key="1">
    <citation type="submission" date="2024-03" db="EMBL/GenBank/DDBJ databases">
        <title>WGS assembly of Saponaria officinalis var. Norfolk2.</title>
        <authorList>
            <person name="Jenkins J."/>
            <person name="Shu S."/>
            <person name="Grimwood J."/>
            <person name="Barry K."/>
            <person name="Goodstein D."/>
            <person name="Schmutz J."/>
            <person name="Leebens-Mack J."/>
            <person name="Osbourn A."/>
        </authorList>
    </citation>
    <scope>NUCLEOTIDE SEQUENCE [LARGE SCALE GENOMIC DNA]</scope>
    <source>
        <strain evidence="2">JIC</strain>
    </source>
</reference>
<feature type="compositionally biased region" description="Low complexity" evidence="1">
    <location>
        <begin position="216"/>
        <end position="226"/>
    </location>
</feature>
<feature type="compositionally biased region" description="Polar residues" evidence="1">
    <location>
        <begin position="323"/>
        <end position="333"/>
    </location>
</feature>
<name>A0AAW1M2D9_SAPOF</name>
<gene>
    <name evidence="2" type="ORF">RND81_03G233800</name>
</gene>
<feature type="compositionally biased region" description="Polar residues" evidence="1">
    <location>
        <begin position="156"/>
        <end position="178"/>
    </location>
</feature>
<evidence type="ECO:0000313" key="3">
    <source>
        <dbReference type="Proteomes" id="UP001443914"/>
    </source>
</evidence>
<accession>A0AAW1M2D9</accession>
<feature type="compositionally biased region" description="Low complexity" evidence="1">
    <location>
        <begin position="401"/>
        <end position="412"/>
    </location>
</feature>
<feature type="region of interest" description="Disordered" evidence="1">
    <location>
        <begin position="313"/>
        <end position="366"/>
    </location>
</feature>
<feature type="compositionally biased region" description="Polar residues" evidence="1">
    <location>
        <begin position="248"/>
        <end position="262"/>
    </location>
</feature>
<feature type="region of interest" description="Disordered" evidence="1">
    <location>
        <begin position="395"/>
        <end position="440"/>
    </location>
</feature>
<feature type="compositionally biased region" description="Basic and acidic residues" evidence="1">
    <location>
        <begin position="99"/>
        <end position="109"/>
    </location>
</feature>
<feature type="compositionally biased region" description="Low complexity" evidence="1">
    <location>
        <begin position="89"/>
        <end position="98"/>
    </location>
</feature>
<dbReference type="PANTHER" id="PTHR34112">
    <property type="entry name" value="C-JUN-AMINO-TERMINAL KINASE-INTERACTING PROTEIN"/>
    <property type="match status" value="1"/>
</dbReference>